<comment type="caution">
    <text evidence="10">The sequence shown here is derived from an EMBL/GenBank/DDBJ whole genome shotgun (WGS) entry which is preliminary data.</text>
</comment>
<evidence type="ECO:0000313" key="11">
    <source>
        <dbReference type="Proteomes" id="UP000243739"/>
    </source>
</evidence>
<proteinExistence type="inferred from homology"/>
<evidence type="ECO:0000256" key="3">
    <source>
        <dbReference type="ARBA" id="ARBA00022679"/>
    </source>
</evidence>
<dbReference type="PANTHER" id="PTHR18919:SF107">
    <property type="entry name" value="ACETYL-COA ACETYLTRANSFERASE, CYTOSOLIC"/>
    <property type="match status" value="1"/>
</dbReference>
<dbReference type="PROSITE" id="PS00737">
    <property type="entry name" value="THIOLASE_2"/>
    <property type="match status" value="1"/>
</dbReference>
<dbReference type="InterPro" id="IPR020613">
    <property type="entry name" value="Thiolase_CS"/>
</dbReference>
<dbReference type="Pfam" id="PF00108">
    <property type="entry name" value="Thiolase_N"/>
    <property type="match status" value="1"/>
</dbReference>
<keyword evidence="3 7" id="KW-0808">Transferase</keyword>
<dbReference type="Gene3D" id="3.40.47.10">
    <property type="match status" value="2"/>
</dbReference>
<dbReference type="InterPro" id="IPR020615">
    <property type="entry name" value="Thiolase_acyl_enz_int_AS"/>
</dbReference>
<dbReference type="EMBL" id="MIJF01000078">
    <property type="protein sequence ID" value="OEF96924.1"/>
    <property type="molecule type" value="Genomic_DNA"/>
</dbReference>
<dbReference type="SUPFAM" id="SSF53901">
    <property type="entry name" value="Thiolase-like"/>
    <property type="match status" value="2"/>
</dbReference>
<feature type="active site" description="Proton acceptor" evidence="6">
    <location>
        <position position="354"/>
    </location>
</feature>
<dbReference type="NCBIfam" id="NF006086">
    <property type="entry name" value="PRK08235.1"/>
    <property type="match status" value="1"/>
</dbReference>
<dbReference type="InterPro" id="IPR016039">
    <property type="entry name" value="Thiolase-like"/>
</dbReference>
<dbReference type="PANTHER" id="PTHR18919">
    <property type="entry name" value="ACETYL-COA C-ACYLTRANSFERASE"/>
    <property type="match status" value="1"/>
</dbReference>
<evidence type="ECO:0000313" key="10">
    <source>
        <dbReference type="EMBL" id="OEF96924.1"/>
    </source>
</evidence>
<reference evidence="10 11" key="1">
    <citation type="submission" date="2016-09" db="EMBL/GenBank/DDBJ databases">
        <title>Draft genome sequence for the type strain of Vulcanibacillus modesticaldus BR, a strictly anaerobic, moderately thermophilic, and nitrate-reducing bacterium from deep sea-hydrothermal vents of the Mid-Atlantic Ridge.</title>
        <authorList>
            <person name="Abin C.A."/>
            <person name="Hollibaugh J.T."/>
        </authorList>
    </citation>
    <scope>NUCLEOTIDE SEQUENCE [LARGE SCALE GENOMIC DNA]</scope>
    <source>
        <strain evidence="10 11">BR</strain>
    </source>
</reference>
<accession>A0A1D2YSA2</accession>
<dbReference type="PROSITE" id="PS00099">
    <property type="entry name" value="THIOLASE_3"/>
    <property type="match status" value="1"/>
</dbReference>
<dbReference type="PIRSF" id="PIRSF000429">
    <property type="entry name" value="Ac-CoA_Ac_transf"/>
    <property type="match status" value="1"/>
</dbReference>
<dbReference type="GO" id="GO:0003985">
    <property type="term" value="F:acetyl-CoA C-acetyltransferase activity"/>
    <property type="evidence" value="ECO:0007669"/>
    <property type="project" value="UniProtKB-EC"/>
</dbReference>
<evidence type="ECO:0000256" key="7">
    <source>
        <dbReference type="RuleBase" id="RU003557"/>
    </source>
</evidence>
<dbReference type="InterPro" id="IPR020617">
    <property type="entry name" value="Thiolase_C"/>
</dbReference>
<dbReference type="CDD" id="cd00751">
    <property type="entry name" value="thiolase"/>
    <property type="match status" value="1"/>
</dbReference>
<evidence type="ECO:0000259" key="8">
    <source>
        <dbReference type="Pfam" id="PF00108"/>
    </source>
</evidence>
<sequence>MRGEGKLRKTVIVSGARTPFGKLGGALKSLSAADLGGIAIREAINRGNIKDDQIDEVIMGMVLQGGAGQIPSRQAARKAGLDWNVPTETINKVCASGLRSVTLGDQIIRSGDADVIVAGGMESMSNAPYALPNVRFGLKMGNGELQDLMVYDGLTCSFENVHMAVHGSNVAKEYGISRQDQDEWALRSHQRAIAAIDNGKLAEEIIPVTVKTKKAEIIVDTDEAPRRDTDLAKLSKLPPVFAKDGTITAGNAPGINDGAGALVLMSGEKAENSGIKPLATILGHAEVGLEAPYIATAPGFAIKKLLNKTGYKLDQIDLFEINEAFASVVLTSKKIVDYDLEKVNVNGGAVALGHPIGASGARILMTLIFELRRRGGGLGIAAICSGSAQGDAILVKVD</sequence>
<feature type="active site" description="Acyl-thioester intermediate" evidence="6">
    <location>
        <position position="94"/>
    </location>
</feature>
<evidence type="ECO:0000256" key="1">
    <source>
        <dbReference type="ARBA" id="ARBA00010982"/>
    </source>
</evidence>
<feature type="domain" description="Thiolase N-terminal" evidence="8">
    <location>
        <begin position="11"/>
        <end position="267"/>
    </location>
</feature>
<dbReference type="OrthoDB" id="9764892at2"/>
<dbReference type="Pfam" id="PF02803">
    <property type="entry name" value="Thiolase_C"/>
    <property type="match status" value="1"/>
</dbReference>
<feature type="active site" description="Proton acceptor" evidence="6">
    <location>
        <position position="384"/>
    </location>
</feature>
<dbReference type="STRING" id="337097.BHF71_04135"/>
<dbReference type="PROSITE" id="PS00098">
    <property type="entry name" value="THIOLASE_1"/>
    <property type="match status" value="1"/>
</dbReference>
<dbReference type="FunFam" id="3.40.47.10:FF:000010">
    <property type="entry name" value="Acetyl-CoA acetyltransferase (Thiolase)"/>
    <property type="match status" value="1"/>
</dbReference>
<evidence type="ECO:0000256" key="6">
    <source>
        <dbReference type="PIRSR" id="PIRSR000429-1"/>
    </source>
</evidence>
<dbReference type="EC" id="2.3.1.9" evidence="2"/>
<dbReference type="AlphaFoldDB" id="A0A1D2YSA2"/>
<dbReference type="InterPro" id="IPR020616">
    <property type="entry name" value="Thiolase_N"/>
</dbReference>
<keyword evidence="4 7" id="KW-0012">Acyltransferase</keyword>
<evidence type="ECO:0000259" key="9">
    <source>
        <dbReference type="Pfam" id="PF02803"/>
    </source>
</evidence>
<name>A0A1D2YSA2_9BACI</name>
<comment type="similarity">
    <text evidence="1 7">Belongs to the thiolase-like superfamily. Thiolase family.</text>
</comment>
<organism evidence="10 11">
    <name type="scientific">Vulcanibacillus modesticaldus</name>
    <dbReference type="NCBI Taxonomy" id="337097"/>
    <lineage>
        <taxon>Bacteria</taxon>
        <taxon>Bacillati</taxon>
        <taxon>Bacillota</taxon>
        <taxon>Bacilli</taxon>
        <taxon>Bacillales</taxon>
        <taxon>Bacillaceae</taxon>
        <taxon>Vulcanibacillus</taxon>
    </lineage>
</organism>
<keyword evidence="11" id="KW-1185">Reference proteome</keyword>
<protein>
    <recommendedName>
        <fullName evidence="2">acetyl-CoA C-acetyltransferase</fullName>
        <ecNumber evidence="2">2.3.1.9</ecNumber>
    </recommendedName>
    <alternativeName>
        <fullName evidence="5">Acetoacetyl-CoA thiolase</fullName>
    </alternativeName>
</protein>
<evidence type="ECO:0000256" key="2">
    <source>
        <dbReference type="ARBA" id="ARBA00012705"/>
    </source>
</evidence>
<evidence type="ECO:0000256" key="4">
    <source>
        <dbReference type="ARBA" id="ARBA00023315"/>
    </source>
</evidence>
<dbReference type="NCBIfam" id="TIGR01930">
    <property type="entry name" value="AcCoA-C-Actrans"/>
    <property type="match status" value="1"/>
</dbReference>
<evidence type="ECO:0000256" key="5">
    <source>
        <dbReference type="ARBA" id="ARBA00030755"/>
    </source>
</evidence>
<dbReference type="InterPro" id="IPR002155">
    <property type="entry name" value="Thiolase"/>
</dbReference>
<dbReference type="InterPro" id="IPR020610">
    <property type="entry name" value="Thiolase_AS"/>
</dbReference>
<feature type="domain" description="Thiolase C-terminal" evidence="9">
    <location>
        <begin position="276"/>
        <end position="396"/>
    </location>
</feature>
<gene>
    <name evidence="10" type="ORF">BHF71_04135</name>
</gene>
<dbReference type="Proteomes" id="UP000243739">
    <property type="component" value="Unassembled WGS sequence"/>
</dbReference>